<dbReference type="SUPFAM" id="SSF54189">
    <property type="entry name" value="Ribosomal proteins S24e, L23 and L15e"/>
    <property type="match status" value="1"/>
</dbReference>
<name>A0A9P4UQ74_9PEZI</name>
<dbReference type="InterPro" id="IPR013025">
    <property type="entry name" value="Ribosomal_uL23-like"/>
</dbReference>
<evidence type="ECO:0000256" key="3">
    <source>
        <dbReference type="ARBA" id="ARBA00023274"/>
    </source>
</evidence>
<dbReference type="GO" id="GO:0003735">
    <property type="term" value="F:structural constituent of ribosome"/>
    <property type="evidence" value="ECO:0007669"/>
    <property type="project" value="InterPro"/>
</dbReference>
<keyword evidence="3" id="KW-0687">Ribonucleoprotein</keyword>
<reference evidence="6" key="1">
    <citation type="journal article" date="2020" name="Stud. Mycol.">
        <title>101 Dothideomycetes genomes: a test case for predicting lifestyles and emergence of pathogens.</title>
        <authorList>
            <person name="Haridas S."/>
            <person name="Albert R."/>
            <person name="Binder M."/>
            <person name="Bloem J."/>
            <person name="Labutti K."/>
            <person name="Salamov A."/>
            <person name="Andreopoulos B."/>
            <person name="Baker S."/>
            <person name="Barry K."/>
            <person name="Bills G."/>
            <person name="Bluhm B."/>
            <person name="Cannon C."/>
            <person name="Castanera R."/>
            <person name="Culley D."/>
            <person name="Daum C."/>
            <person name="Ezra D."/>
            <person name="Gonzalez J."/>
            <person name="Henrissat B."/>
            <person name="Kuo A."/>
            <person name="Liang C."/>
            <person name="Lipzen A."/>
            <person name="Lutzoni F."/>
            <person name="Magnuson J."/>
            <person name="Mondo S."/>
            <person name="Nolan M."/>
            <person name="Ohm R."/>
            <person name="Pangilinan J."/>
            <person name="Park H.-J."/>
            <person name="Ramirez L."/>
            <person name="Alfaro M."/>
            <person name="Sun H."/>
            <person name="Tritt A."/>
            <person name="Yoshinaga Y."/>
            <person name="Zwiers L.-H."/>
            <person name="Turgeon B."/>
            <person name="Goodwin S."/>
            <person name="Spatafora J."/>
            <person name="Crous P."/>
            <person name="Grigoriev I."/>
        </authorList>
    </citation>
    <scope>NUCLEOTIDE SEQUENCE</scope>
    <source>
        <strain evidence="6">CBS 116435</strain>
    </source>
</reference>
<evidence type="ECO:0000256" key="5">
    <source>
        <dbReference type="SAM" id="MobiDB-lite"/>
    </source>
</evidence>
<dbReference type="OrthoDB" id="275582at2759"/>
<feature type="compositionally biased region" description="Polar residues" evidence="5">
    <location>
        <begin position="151"/>
        <end position="162"/>
    </location>
</feature>
<dbReference type="GO" id="GO:0032543">
    <property type="term" value="P:mitochondrial translation"/>
    <property type="evidence" value="ECO:0007669"/>
    <property type="project" value="TreeGrafter"/>
</dbReference>
<proteinExistence type="inferred from homology"/>
<accession>A0A9P4UQ74</accession>
<protein>
    <recommendedName>
        <fullName evidence="4">Large ribosomal subunit protein uL23m</fullName>
    </recommendedName>
</protein>
<evidence type="ECO:0000256" key="1">
    <source>
        <dbReference type="ARBA" id="ARBA00006700"/>
    </source>
</evidence>
<evidence type="ECO:0000256" key="2">
    <source>
        <dbReference type="ARBA" id="ARBA00022980"/>
    </source>
</evidence>
<dbReference type="AlphaFoldDB" id="A0A9P4UQ74"/>
<dbReference type="InterPro" id="IPR012677">
    <property type="entry name" value="Nucleotide-bd_a/b_plait_sf"/>
</dbReference>
<evidence type="ECO:0000256" key="4">
    <source>
        <dbReference type="ARBA" id="ARBA00039977"/>
    </source>
</evidence>
<keyword evidence="7" id="KW-1185">Reference proteome</keyword>
<feature type="region of interest" description="Disordered" evidence="5">
    <location>
        <begin position="70"/>
        <end position="102"/>
    </location>
</feature>
<dbReference type="GO" id="GO:0005762">
    <property type="term" value="C:mitochondrial large ribosomal subunit"/>
    <property type="evidence" value="ECO:0007669"/>
    <property type="project" value="TreeGrafter"/>
</dbReference>
<comment type="caution">
    <text evidence="6">The sequence shown here is derived from an EMBL/GenBank/DDBJ whole genome shotgun (WGS) entry which is preliminary data.</text>
</comment>
<feature type="compositionally biased region" description="Basic and acidic residues" evidence="5">
    <location>
        <begin position="137"/>
        <end position="150"/>
    </location>
</feature>
<keyword evidence="2" id="KW-0689">Ribosomal protein</keyword>
<sequence length="194" mass="22883">MALAPFRMGRKELYLPNVTVTLHRNEHLSPNHATFTVPLWFNKLDLRDYLFNVYSVRTVSIRSFIKLQPVTRGRPAPEHTSNSINDDRPGLHAPTNRRWHRPTSIKKMVVELERPFVWPRDPKDIPEEEGGGYGPWQHEEKSLYDKESEVQQKQMDPATRTTLPPAEEMRQRMREQAERLLQKKETWTPGKHVR</sequence>
<dbReference type="Proteomes" id="UP000799441">
    <property type="component" value="Unassembled WGS sequence"/>
</dbReference>
<evidence type="ECO:0000313" key="6">
    <source>
        <dbReference type="EMBL" id="KAF2721573.1"/>
    </source>
</evidence>
<feature type="compositionally biased region" description="Basic and acidic residues" evidence="5">
    <location>
        <begin position="167"/>
        <end position="186"/>
    </location>
</feature>
<dbReference type="Gene3D" id="3.30.70.330">
    <property type="match status" value="1"/>
</dbReference>
<dbReference type="InterPro" id="IPR012678">
    <property type="entry name" value="Ribosomal_uL23/eL15/eS24_sf"/>
</dbReference>
<dbReference type="PANTHER" id="PTHR12059">
    <property type="entry name" value="RIBOSOMAL PROTEIN L23-RELATED"/>
    <property type="match status" value="1"/>
</dbReference>
<comment type="similarity">
    <text evidence="1">Belongs to the universal ribosomal protein uL23 family.</text>
</comment>
<organism evidence="6 7">
    <name type="scientific">Polychaeton citri CBS 116435</name>
    <dbReference type="NCBI Taxonomy" id="1314669"/>
    <lineage>
        <taxon>Eukaryota</taxon>
        <taxon>Fungi</taxon>
        <taxon>Dikarya</taxon>
        <taxon>Ascomycota</taxon>
        <taxon>Pezizomycotina</taxon>
        <taxon>Dothideomycetes</taxon>
        <taxon>Dothideomycetidae</taxon>
        <taxon>Capnodiales</taxon>
        <taxon>Capnodiaceae</taxon>
        <taxon>Polychaeton</taxon>
    </lineage>
</organism>
<evidence type="ECO:0000313" key="7">
    <source>
        <dbReference type="Proteomes" id="UP000799441"/>
    </source>
</evidence>
<dbReference type="EMBL" id="MU003789">
    <property type="protein sequence ID" value="KAF2721573.1"/>
    <property type="molecule type" value="Genomic_DNA"/>
</dbReference>
<feature type="region of interest" description="Disordered" evidence="5">
    <location>
        <begin position="120"/>
        <end position="194"/>
    </location>
</feature>
<gene>
    <name evidence="6" type="ORF">K431DRAFT_346224</name>
</gene>
<dbReference type="PANTHER" id="PTHR12059:SF5">
    <property type="entry name" value="LARGE RIBOSOMAL SUBUNIT PROTEIN UL23M"/>
    <property type="match status" value="1"/>
</dbReference>